<protein>
    <recommendedName>
        <fullName evidence="2">histidine kinase</fullName>
        <ecNumber evidence="2">2.7.13.3</ecNumber>
    </recommendedName>
</protein>
<dbReference type="PRINTS" id="PR00344">
    <property type="entry name" value="BCTRLSENSOR"/>
</dbReference>
<dbReference type="Gene3D" id="3.30.450.20">
    <property type="entry name" value="PAS domain"/>
    <property type="match status" value="4"/>
</dbReference>
<feature type="domain" description="Histidine kinase" evidence="8">
    <location>
        <begin position="682"/>
        <end position="903"/>
    </location>
</feature>
<dbReference type="Pfam" id="PF02518">
    <property type="entry name" value="HATPase_c"/>
    <property type="match status" value="1"/>
</dbReference>
<dbReference type="InterPro" id="IPR035965">
    <property type="entry name" value="PAS-like_dom_sf"/>
</dbReference>
<evidence type="ECO:0000259" key="9">
    <source>
        <dbReference type="PROSITE" id="PS50110"/>
    </source>
</evidence>
<evidence type="ECO:0000256" key="1">
    <source>
        <dbReference type="ARBA" id="ARBA00000085"/>
    </source>
</evidence>
<dbReference type="Pfam" id="PF01590">
    <property type="entry name" value="GAF"/>
    <property type="match status" value="1"/>
</dbReference>
<feature type="domain" description="PAS" evidence="10">
    <location>
        <begin position="175"/>
        <end position="245"/>
    </location>
</feature>
<reference evidence="12 13" key="1">
    <citation type="journal article" date="2013" name="J. Microbiol.">
        <title>Mucilaginibacter ginsenosidivorax sp. nov., with ginsenoside converting activity isolated from sediment.</title>
        <authorList>
            <person name="Kim J.K."/>
            <person name="Choi T.E."/>
            <person name="Liu Q.M."/>
            <person name="Park H.Y."/>
            <person name="Yi T.H."/>
            <person name="Yoon M.H."/>
            <person name="Kim S.C."/>
            <person name="Im W.T."/>
        </authorList>
    </citation>
    <scope>NUCLEOTIDE SEQUENCE [LARGE SCALE GENOMIC DNA]</scope>
    <source>
        <strain evidence="12 13">KHI28</strain>
    </source>
</reference>
<evidence type="ECO:0000256" key="7">
    <source>
        <dbReference type="PROSITE-ProRule" id="PRU00169"/>
    </source>
</evidence>
<feature type="domain" description="PAC" evidence="11">
    <location>
        <begin position="489"/>
        <end position="541"/>
    </location>
</feature>
<feature type="domain" description="PAS" evidence="10">
    <location>
        <begin position="538"/>
        <end position="585"/>
    </location>
</feature>
<dbReference type="SUPFAM" id="SSF55785">
    <property type="entry name" value="PYP-like sensor domain (PAS domain)"/>
    <property type="match status" value="4"/>
</dbReference>
<dbReference type="SMART" id="SM00448">
    <property type="entry name" value="REC"/>
    <property type="match status" value="1"/>
</dbReference>
<dbReference type="Gene3D" id="3.40.50.2300">
    <property type="match status" value="1"/>
</dbReference>
<dbReference type="SMART" id="SM00091">
    <property type="entry name" value="PAS"/>
    <property type="match status" value="4"/>
</dbReference>
<dbReference type="PANTHER" id="PTHR45339:SF1">
    <property type="entry name" value="HYBRID SIGNAL TRANSDUCTION HISTIDINE KINASE J"/>
    <property type="match status" value="1"/>
</dbReference>
<dbReference type="SUPFAM" id="SSF55874">
    <property type="entry name" value="ATPase domain of HSP90 chaperone/DNA topoisomerase II/histidine kinase"/>
    <property type="match status" value="1"/>
</dbReference>
<dbReference type="SMART" id="SM00086">
    <property type="entry name" value="PAC"/>
    <property type="match status" value="3"/>
</dbReference>
<dbReference type="SMART" id="SM00388">
    <property type="entry name" value="HisKA"/>
    <property type="match status" value="1"/>
</dbReference>
<evidence type="ECO:0000259" key="8">
    <source>
        <dbReference type="PROSITE" id="PS50109"/>
    </source>
</evidence>
<dbReference type="PROSITE" id="PS50113">
    <property type="entry name" value="PAC"/>
    <property type="match status" value="3"/>
</dbReference>
<dbReference type="OrthoDB" id="9811889at2"/>
<dbReference type="InterPro" id="IPR029016">
    <property type="entry name" value="GAF-like_dom_sf"/>
</dbReference>
<dbReference type="Gene3D" id="3.30.565.10">
    <property type="entry name" value="Histidine kinase-like ATPase, C-terminal domain"/>
    <property type="match status" value="1"/>
</dbReference>
<dbReference type="EC" id="2.7.13.3" evidence="2"/>
<evidence type="ECO:0000259" key="11">
    <source>
        <dbReference type="PROSITE" id="PS50113"/>
    </source>
</evidence>
<dbReference type="InterPro" id="IPR003594">
    <property type="entry name" value="HATPase_dom"/>
</dbReference>
<dbReference type="Proteomes" id="UP000321362">
    <property type="component" value="Chromosome"/>
</dbReference>
<dbReference type="EMBL" id="CP042437">
    <property type="protein sequence ID" value="QEC77827.1"/>
    <property type="molecule type" value="Genomic_DNA"/>
</dbReference>
<feature type="domain" description="PAC" evidence="11">
    <location>
        <begin position="364"/>
        <end position="418"/>
    </location>
</feature>
<keyword evidence="13" id="KW-1185">Reference proteome</keyword>
<dbReference type="InterPro" id="IPR036890">
    <property type="entry name" value="HATPase_C_sf"/>
</dbReference>
<dbReference type="InterPro" id="IPR003018">
    <property type="entry name" value="GAF"/>
</dbReference>
<dbReference type="InterPro" id="IPR000014">
    <property type="entry name" value="PAS"/>
</dbReference>
<feature type="domain" description="PAC" evidence="11">
    <location>
        <begin position="612"/>
        <end position="664"/>
    </location>
</feature>
<comment type="catalytic activity">
    <reaction evidence="1">
        <text>ATP + protein L-histidine = ADP + protein N-phospho-L-histidine.</text>
        <dbReference type="EC" id="2.7.13.3"/>
    </reaction>
</comment>
<dbReference type="FunFam" id="3.30.565.10:FF:000010">
    <property type="entry name" value="Sensor histidine kinase RcsC"/>
    <property type="match status" value="1"/>
</dbReference>
<dbReference type="PANTHER" id="PTHR45339">
    <property type="entry name" value="HYBRID SIGNAL TRANSDUCTION HISTIDINE KINASE J"/>
    <property type="match status" value="1"/>
</dbReference>
<evidence type="ECO:0000313" key="12">
    <source>
        <dbReference type="EMBL" id="QEC77827.1"/>
    </source>
</evidence>
<dbReference type="Pfam" id="PF08448">
    <property type="entry name" value="PAS_4"/>
    <property type="match status" value="1"/>
</dbReference>
<dbReference type="GO" id="GO:0000155">
    <property type="term" value="F:phosphorelay sensor kinase activity"/>
    <property type="evidence" value="ECO:0007669"/>
    <property type="project" value="InterPro"/>
</dbReference>
<dbReference type="InterPro" id="IPR003661">
    <property type="entry name" value="HisK_dim/P_dom"/>
</dbReference>
<feature type="domain" description="PAS" evidence="10">
    <location>
        <begin position="415"/>
        <end position="486"/>
    </location>
</feature>
<feature type="domain" description="PAS" evidence="10">
    <location>
        <begin position="292"/>
        <end position="337"/>
    </location>
</feature>
<dbReference type="Pfam" id="PF13426">
    <property type="entry name" value="PAS_9"/>
    <property type="match status" value="3"/>
</dbReference>
<dbReference type="SUPFAM" id="SSF52172">
    <property type="entry name" value="CheY-like"/>
    <property type="match status" value="1"/>
</dbReference>
<dbReference type="NCBIfam" id="TIGR00229">
    <property type="entry name" value="sensory_box"/>
    <property type="match status" value="4"/>
</dbReference>
<dbReference type="SUPFAM" id="SSF47384">
    <property type="entry name" value="Homodimeric domain of signal transducing histidine kinase"/>
    <property type="match status" value="1"/>
</dbReference>
<dbReference type="InterPro" id="IPR005467">
    <property type="entry name" value="His_kinase_dom"/>
</dbReference>
<keyword evidence="4" id="KW-0808">Transferase</keyword>
<accession>A0A5B8W319</accession>
<keyword evidence="6" id="KW-0902">Two-component regulatory system</keyword>
<name>A0A5B8W319_9SPHI</name>
<feature type="modified residue" description="4-aspartylphosphate" evidence="7">
    <location>
        <position position="972"/>
    </location>
</feature>
<evidence type="ECO:0000256" key="6">
    <source>
        <dbReference type="ARBA" id="ARBA00023012"/>
    </source>
</evidence>
<dbReference type="InterPro" id="IPR001789">
    <property type="entry name" value="Sig_transdc_resp-reg_receiver"/>
</dbReference>
<feature type="domain" description="Response regulatory" evidence="9">
    <location>
        <begin position="922"/>
        <end position="1041"/>
    </location>
</feature>
<evidence type="ECO:0000256" key="3">
    <source>
        <dbReference type="ARBA" id="ARBA00022553"/>
    </source>
</evidence>
<keyword evidence="5" id="KW-0418">Kinase</keyword>
<dbReference type="Gene3D" id="1.10.287.130">
    <property type="match status" value="1"/>
</dbReference>
<evidence type="ECO:0000259" key="10">
    <source>
        <dbReference type="PROSITE" id="PS50112"/>
    </source>
</evidence>
<dbReference type="PROSITE" id="PS50112">
    <property type="entry name" value="PAS"/>
    <property type="match status" value="4"/>
</dbReference>
<dbReference type="SMART" id="SM00387">
    <property type="entry name" value="HATPase_c"/>
    <property type="match status" value="1"/>
</dbReference>
<dbReference type="CDD" id="cd16922">
    <property type="entry name" value="HATPase_EvgS-ArcB-TorS-like"/>
    <property type="match status" value="1"/>
</dbReference>
<dbReference type="SUPFAM" id="SSF55781">
    <property type="entry name" value="GAF domain-like"/>
    <property type="match status" value="1"/>
</dbReference>
<dbReference type="Pfam" id="PF00072">
    <property type="entry name" value="Response_reg"/>
    <property type="match status" value="1"/>
</dbReference>
<dbReference type="CDD" id="cd00130">
    <property type="entry name" value="PAS"/>
    <property type="match status" value="4"/>
</dbReference>
<dbReference type="PROSITE" id="PS50110">
    <property type="entry name" value="RESPONSE_REGULATORY"/>
    <property type="match status" value="1"/>
</dbReference>
<dbReference type="SMART" id="SM00065">
    <property type="entry name" value="GAF"/>
    <property type="match status" value="1"/>
</dbReference>
<evidence type="ECO:0000256" key="5">
    <source>
        <dbReference type="ARBA" id="ARBA00022777"/>
    </source>
</evidence>
<dbReference type="InterPro" id="IPR011006">
    <property type="entry name" value="CheY-like_superfamily"/>
</dbReference>
<dbReference type="InterPro" id="IPR001610">
    <property type="entry name" value="PAC"/>
</dbReference>
<keyword evidence="3 7" id="KW-0597">Phosphoprotein</keyword>
<dbReference type="InterPro" id="IPR013656">
    <property type="entry name" value="PAS_4"/>
</dbReference>
<gene>
    <name evidence="12" type="ORF">FSB76_18485</name>
</gene>
<dbReference type="PROSITE" id="PS50109">
    <property type="entry name" value="HIS_KIN"/>
    <property type="match status" value="1"/>
</dbReference>
<dbReference type="InterPro" id="IPR004358">
    <property type="entry name" value="Sig_transdc_His_kin-like_C"/>
</dbReference>
<organism evidence="12 13">
    <name type="scientific">Mucilaginibacter ginsenosidivorax</name>
    <dbReference type="NCBI Taxonomy" id="862126"/>
    <lineage>
        <taxon>Bacteria</taxon>
        <taxon>Pseudomonadati</taxon>
        <taxon>Bacteroidota</taxon>
        <taxon>Sphingobacteriia</taxon>
        <taxon>Sphingobacteriales</taxon>
        <taxon>Sphingobacteriaceae</taxon>
        <taxon>Mucilaginibacter</taxon>
    </lineage>
</organism>
<dbReference type="KEGG" id="mgk:FSB76_18485"/>
<dbReference type="InterPro" id="IPR036097">
    <property type="entry name" value="HisK_dim/P_sf"/>
</dbReference>
<dbReference type="Gene3D" id="3.30.450.40">
    <property type="match status" value="1"/>
</dbReference>
<dbReference type="CDD" id="cd00082">
    <property type="entry name" value="HisKA"/>
    <property type="match status" value="1"/>
</dbReference>
<evidence type="ECO:0000256" key="2">
    <source>
        <dbReference type="ARBA" id="ARBA00012438"/>
    </source>
</evidence>
<dbReference type="CDD" id="cd17546">
    <property type="entry name" value="REC_hyHK_CKI1_RcsC-like"/>
    <property type="match status" value="1"/>
</dbReference>
<dbReference type="AlphaFoldDB" id="A0A5B8W319"/>
<sequence length="1043" mass="117520">MAAKQHGFIDNEEERLTALQSYHVLDTLPEEEYDAITRLASYICQAPLAFITFIDNHRQWFKSKVGLQVDYIPKTESFCRHTILGDDIVIVPDATKNDLYANTDLVKGDMGIRFYASAPLIDPQGYRIGTLCVFDRKIKVLNAEQEDALKTLAKDVMSHLELRKQKRELERNLQIHKDFYNLFDSSPDVHCIMDRDFNIEQINRSVDTVLGISPYSAIGQPIWNFFPEEERVRTLNLLKEGLGKQQGKFNIETVVLTPDEVVKWLSWSVKFSGDKWFASGRDVTYQKHISQELEQLALVASKVSNGVVISNAADEVVWVNDAFEHITGFTLAEVKNKWLGATLKGTVVDAAAEAKLLSSIKNKESYEVDLLITPKSSKPLWVTIINSVIRNSVGDVDKYIRVIIDISARKKVEQDLEILSFAARKSPGGIFIRDIEGRFMWMNQALEDIIGYSFAELEGKAIGTSLLGKDSDLSVFEGAVQAVKENRPYEVEIKVYKKDGTPIWAWLSNSPIFNEVGKVDRQIGVMVDITERKKAEEELTLLSLVASKVTSGIVINNSEGRVEWVNEAFEKITGYQIKEVRGNHLGDVLKGALTDVAIIERARELSRNKQSFEVDLLIYRRDGQPLWVSVINSVILDAKGKVDKYVEVIIDITEKKKAEIQLIAAKEEALQLSRAKDMFISVMSHEIRTPLNAVIGMSHLLMDEDPLESQKENLAILKFSAENLLTLINDVLDFAKMETGNVELEHVRLDLRDMVQSINNSLQYKAVEKNIYLSRSIDDDVPSVVLGDRTRLSQIILNLVSNAVKFTDKGGVNVDLKVIQETDKDVRIRFSIADTGIGIAPDKINVIFEQFKQAEADTTRKYGGTGLGLAISKRLIELHDSRINVDSVPGQGSTFWFTITFDKADKQLNTNNNKVEEGLKINVLVVDDNQINRLLINKILKKWGADADFAENGLEAVNKVTANQNYNVVLMDIHMPEMGGLEATQVIRSNPEPYFQQLPIIALTASMLSNQMGEIDNAGMNDYILKPFDPKILFEKLSRYQHQ</sequence>
<dbReference type="Pfam" id="PF00512">
    <property type="entry name" value="HisKA"/>
    <property type="match status" value="1"/>
</dbReference>
<evidence type="ECO:0000256" key="4">
    <source>
        <dbReference type="ARBA" id="ARBA00022679"/>
    </source>
</evidence>
<dbReference type="InterPro" id="IPR000700">
    <property type="entry name" value="PAS-assoc_C"/>
</dbReference>
<evidence type="ECO:0000313" key="13">
    <source>
        <dbReference type="Proteomes" id="UP000321362"/>
    </source>
</evidence>
<proteinExistence type="predicted"/>
<dbReference type="RefSeq" id="WP_147055883.1">
    <property type="nucleotide sequence ID" value="NZ_CP042437.1"/>
</dbReference>